<dbReference type="STRING" id="710696.Intca_0564"/>
<feature type="compositionally biased region" description="Pro residues" evidence="1">
    <location>
        <begin position="81"/>
        <end position="97"/>
    </location>
</feature>
<dbReference type="Proteomes" id="UP000008914">
    <property type="component" value="Chromosome"/>
</dbReference>
<dbReference type="InterPro" id="IPR018764">
    <property type="entry name" value="RskA_C"/>
</dbReference>
<evidence type="ECO:0000256" key="1">
    <source>
        <dbReference type="SAM" id="MobiDB-lite"/>
    </source>
</evidence>
<feature type="domain" description="Anti-sigma K factor RskA C-terminal" evidence="2">
    <location>
        <begin position="122"/>
        <end position="247"/>
    </location>
</feature>
<sequence length="259" mass="27526">MSHPDDELLADVALDVDKPPPGTHEHLGECLECRRAVDQLRRTTVLLSQGSATIPSPAAWQSPPPHVWQRVAAAIADRDPVPAPGPAPSPAPAPAPVPAHRAEVTRLDLTASRRRQGWPWAAGLAAAGLAVGLLTGRALWNETPPPSTTVARAELDTLDMKARLGEAAVVRSDAGVNLQVATTTTLDPRDGYLEVWLINSDGKRMVSVGVLDTQSGTFPISQSLLDQGYLVVDISREPFDEQPEHSGDSLLRGALPAQT</sequence>
<gene>
    <name evidence="3" type="ordered locus">Intca_0564</name>
</gene>
<dbReference type="Pfam" id="PF10099">
    <property type="entry name" value="RskA_C"/>
    <property type="match status" value="1"/>
</dbReference>
<dbReference type="AlphaFoldDB" id="E6S9D3"/>
<dbReference type="GO" id="GO:0005886">
    <property type="term" value="C:plasma membrane"/>
    <property type="evidence" value="ECO:0007669"/>
    <property type="project" value="InterPro"/>
</dbReference>
<dbReference type="EMBL" id="CP002343">
    <property type="protein sequence ID" value="ADU47109.1"/>
    <property type="molecule type" value="Genomic_DNA"/>
</dbReference>
<evidence type="ECO:0000259" key="2">
    <source>
        <dbReference type="Pfam" id="PF10099"/>
    </source>
</evidence>
<feature type="region of interest" description="Disordered" evidence="1">
    <location>
        <begin position="240"/>
        <end position="259"/>
    </location>
</feature>
<reference evidence="3 4" key="1">
    <citation type="journal article" date="2010" name="Stand. Genomic Sci.">
        <title>Complete genome sequence of Intrasporangium calvum type strain (7 KIP).</title>
        <authorList>
            <person name="Del Rio T.G."/>
            <person name="Chertkov O."/>
            <person name="Yasawong M."/>
            <person name="Lucas S."/>
            <person name="Deshpande S."/>
            <person name="Cheng J.F."/>
            <person name="Detter C."/>
            <person name="Tapia R."/>
            <person name="Han C."/>
            <person name="Goodwin L."/>
            <person name="Pitluck S."/>
            <person name="Liolios K."/>
            <person name="Ivanova N."/>
            <person name="Mavromatis K."/>
            <person name="Pati A."/>
            <person name="Chen A."/>
            <person name="Palaniappan K."/>
            <person name="Land M."/>
            <person name="Hauser L."/>
            <person name="Chang Y.J."/>
            <person name="Jeffries C.D."/>
            <person name="Rohde M."/>
            <person name="Pukall R."/>
            <person name="Sikorski J."/>
            <person name="Goker M."/>
            <person name="Woyke T."/>
            <person name="Bristow J."/>
            <person name="Eisen J.A."/>
            <person name="Markowitz V."/>
            <person name="Hugenholtz P."/>
            <person name="Kyrpides N.C."/>
            <person name="Klenk H.P."/>
            <person name="Lapidus A."/>
        </authorList>
    </citation>
    <scope>NUCLEOTIDE SEQUENCE [LARGE SCALE GENOMIC DNA]</scope>
    <source>
        <strain evidence="4">ATCC 23552 / DSM 43043 / JCM 3097 / NBRC 12989 / 7 KIP</strain>
    </source>
</reference>
<dbReference type="eggNOG" id="COG5343">
    <property type="taxonomic scope" value="Bacteria"/>
</dbReference>
<protein>
    <recommendedName>
        <fullName evidence="2">Anti-sigma K factor RskA C-terminal domain-containing protein</fullName>
    </recommendedName>
</protein>
<dbReference type="RefSeq" id="WP_013491430.1">
    <property type="nucleotide sequence ID" value="NC_014830.1"/>
</dbReference>
<feature type="region of interest" description="Disordered" evidence="1">
    <location>
        <begin position="78"/>
        <end position="99"/>
    </location>
</feature>
<name>E6S9D3_INTC7</name>
<keyword evidence="4" id="KW-1185">Reference proteome</keyword>
<proteinExistence type="predicted"/>
<accession>E6S9D3</accession>
<evidence type="ECO:0000313" key="4">
    <source>
        <dbReference type="Proteomes" id="UP000008914"/>
    </source>
</evidence>
<organism evidence="3 4">
    <name type="scientific">Intrasporangium calvum (strain ATCC 23552 / DSM 43043 / JCM 3097 / NBRC 12989 / NCIMB 10167 / NRRL B-3866 / 7 KIP)</name>
    <dbReference type="NCBI Taxonomy" id="710696"/>
    <lineage>
        <taxon>Bacteria</taxon>
        <taxon>Bacillati</taxon>
        <taxon>Actinomycetota</taxon>
        <taxon>Actinomycetes</taxon>
        <taxon>Micrococcales</taxon>
        <taxon>Intrasporangiaceae</taxon>
        <taxon>Intrasporangium</taxon>
    </lineage>
</organism>
<evidence type="ECO:0000313" key="3">
    <source>
        <dbReference type="EMBL" id="ADU47109.1"/>
    </source>
</evidence>
<dbReference type="HOGENOM" id="CLU_082046_0_0_11"/>
<dbReference type="KEGG" id="ica:Intca_0564"/>
<dbReference type="OrthoDB" id="4328740at2"/>